<evidence type="ECO:0000256" key="1">
    <source>
        <dbReference type="ARBA" id="ARBA00022574"/>
    </source>
</evidence>
<evidence type="ECO:0000313" key="4">
    <source>
        <dbReference type="Proteomes" id="UP000291084"/>
    </source>
</evidence>
<dbReference type="PANTHER" id="PTHR14773">
    <property type="entry name" value="WD REPEAT-CONTAINING PROTEIN 76"/>
    <property type="match status" value="1"/>
</dbReference>
<keyword evidence="2" id="KW-0677">Repeat</keyword>
<evidence type="ECO:0000256" key="2">
    <source>
        <dbReference type="ARBA" id="ARBA00022737"/>
    </source>
</evidence>
<sequence>MLLHWDLHDSRINTIDFNCQNPHIVATSSSMQLPAPGIWRYTNRNDLTALRTFTHKRSVQSAYFSPSGAWTTLLGFTVELTYFSFQSDWQMAFYIQSKMGLG</sequence>
<name>A0A0S3R6Q1_PHAAN</name>
<dbReference type="GO" id="GO:0005634">
    <property type="term" value="C:nucleus"/>
    <property type="evidence" value="ECO:0007669"/>
    <property type="project" value="TreeGrafter"/>
</dbReference>
<dbReference type="InterPro" id="IPR015943">
    <property type="entry name" value="WD40/YVTN_repeat-like_dom_sf"/>
</dbReference>
<dbReference type="Proteomes" id="UP000291084">
    <property type="component" value="Chromosome 1"/>
</dbReference>
<evidence type="ECO:0000313" key="3">
    <source>
        <dbReference type="EMBL" id="BAT76224.1"/>
    </source>
</evidence>
<dbReference type="GO" id="GO:2000001">
    <property type="term" value="P:regulation of DNA damage checkpoint"/>
    <property type="evidence" value="ECO:0007669"/>
    <property type="project" value="TreeGrafter"/>
</dbReference>
<protein>
    <submittedName>
        <fullName evidence="3">Uncharacterized protein</fullName>
    </submittedName>
</protein>
<dbReference type="InterPro" id="IPR050853">
    <property type="entry name" value="WD_repeat_DNA-damage-binding"/>
</dbReference>
<dbReference type="PANTHER" id="PTHR14773:SF0">
    <property type="entry name" value="WD REPEAT-CONTAINING PROTEIN 76"/>
    <property type="match status" value="1"/>
</dbReference>
<dbReference type="SUPFAM" id="SSF50978">
    <property type="entry name" value="WD40 repeat-like"/>
    <property type="match status" value="1"/>
</dbReference>
<dbReference type="InterPro" id="IPR036322">
    <property type="entry name" value="WD40_repeat_dom_sf"/>
</dbReference>
<reference evidence="3 4" key="1">
    <citation type="journal article" date="2015" name="Sci. Rep.">
        <title>The power of single molecule real-time sequencing technology in the de novo assembly of a eukaryotic genome.</title>
        <authorList>
            <person name="Sakai H."/>
            <person name="Naito K."/>
            <person name="Ogiso-Tanaka E."/>
            <person name="Takahashi Y."/>
            <person name="Iseki K."/>
            <person name="Muto C."/>
            <person name="Satou K."/>
            <person name="Teruya K."/>
            <person name="Shiroma A."/>
            <person name="Shimoji M."/>
            <person name="Hirano T."/>
            <person name="Itoh T."/>
            <person name="Kaga A."/>
            <person name="Tomooka N."/>
        </authorList>
    </citation>
    <scope>NUCLEOTIDE SEQUENCE [LARGE SCALE GENOMIC DNA]</scope>
    <source>
        <strain evidence="4">cv. Shumari</strain>
    </source>
</reference>
<dbReference type="AlphaFoldDB" id="A0A0S3R6Q1"/>
<dbReference type="EMBL" id="AP015034">
    <property type="protein sequence ID" value="BAT76224.1"/>
    <property type="molecule type" value="Genomic_DNA"/>
</dbReference>
<proteinExistence type="predicted"/>
<accession>A0A0S3R6Q1</accession>
<gene>
    <name evidence="3" type="primary">Vigan.01G419900</name>
    <name evidence="3" type="ORF">VIGAN_01419900</name>
</gene>
<keyword evidence="4" id="KW-1185">Reference proteome</keyword>
<keyword evidence="1" id="KW-0853">WD repeat</keyword>
<dbReference type="GO" id="GO:0003677">
    <property type="term" value="F:DNA binding"/>
    <property type="evidence" value="ECO:0007669"/>
    <property type="project" value="TreeGrafter"/>
</dbReference>
<organism evidence="3 4">
    <name type="scientific">Vigna angularis var. angularis</name>
    <dbReference type="NCBI Taxonomy" id="157739"/>
    <lineage>
        <taxon>Eukaryota</taxon>
        <taxon>Viridiplantae</taxon>
        <taxon>Streptophyta</taxon>
        <taxon>Embryophyta</taxon>
        <taxon>Tracheophyta</taxon>
        <taxon>Spermatophyta</taxon>
        <taxon>Magnoliopsida</taxon>
        <taxon>eudicotyledons</taxon>
        <taxon>Gunneridae</taxon>
        <taxon>Pentapetalae</taxon>
        <taxon>rosids</taxon>
        <taxon>fabids</taxon>
        <taxon>Fabales</taxon>
        <taxon>Fabaceae</taxon>
        <taxon>Papilionoideae</taxon>
        <taxon>50 kb inversion clade</taxon>
        <taxon>NPAAA clade</taxon>
        <taxon>indigoferoid/millettioid clade</taxon>
        <taxon>Phaseoleae</taxon>
        <taxon>Vigna</taxon>
    </lineage>
</organism>
<dbReference type="Gene3D" id="2.130.10.10">
    <property type="entry name" value="YVTN repeat-like/Quinoprotein amine dehydrogenase"/>
    <property type="match status" value="1"/>
</dbReference>